<dbReference type="PANTHER" id="PTHR44099">
    <property type="entry name" value="RABCONNECTIN-3B, ISOFORM A"/>
    <property type="match status" value="1"/>
</dbReference>
<dbReference type="PROSITE" id="PS50082">
    <property type="entry name" value="WD_REPEATS_2"/>
    <property type="match status" value="1"/>
</dbReference>
<dbReference type="InterPro" id="IPR049916">
    <property type="entry name" value="WDR72-like"/>
</dbReference>
<proteinExistence type="predicted"/>
<dbReference type="InterPro" id="IPR015943">
    <property type="entry name" value="WD40/YVTN_repeat-like_dom_sf"/>
</dbReference>
<evidence type="ECO:0000256" key="2">
    <source>
        <dbReference type="ARBA" id="ARBA00022737"/>
    </source>
</evidence>
<dbReference type="Gene3D" id="2.130.10.10">
    <property type="entry name" value="YVTN repeat-like/Quinoprotein amine dehydrogenase"/>
    <property type="match status" value="1"/>
</dbReference>
<evidence type="ECO:0000313" key="5">
    <source>
        <dbReference type="Proteomes" id="UP000050794"/>
    </source>
</evidence>
<dbReference type="WBParaSite" id="TCNE_0001570201-mRNA-1">
    <property type="protein sequence ID" value="TCNE_0001570201-mRNA-1"/>
    <property type="gene ID" value="TCNE_0001570201"/>
</dbReference>
<dbReference type="EMBL" id="UYWY01023036">
    <property type="protein sequence ID" value="VDM47022.1"/>
    <property type="molecule type" value="Genomic_DNA"/>
</dbReference>
<reference evidence="4 5" key="2">
    <citation type="submission" date="2018-11" db="EMBL/GenBank/DDBJ databases">
        <authorList>
            <consortium name="Pathogen Informatics"/>
        </authorList>
    </citation>
    <scope>NUCLEOTIDE SEQUENCE [LARGE SCALE GENOMIC DNA]</scope>
</reference>
<feature type="repeat" description="WD" evidence="3">
    <location>
        <begin position="283"/>
        <end position="309"/>
    </location>
</feature>
<keyword evidence="5" id="KW-1185">Reference proteome</keyword>
<dbReference type="AlphaFoldDB" id="A0A183V4N1"/>
<keyword evidence="2" id="KW-0677">Repeat</keyword>
<dbReference type="InterPro" id="IPR036322">
    <property type="entry name" value="WD40_repeat_dom_sf"/>
</dbReference>
<keyword evidence="1 3" id="KW-0853">WD repeat</keyword>
<evidence type="ECO:0000256" key="3">
    <source>
        <dbReference type="PROSITE-ProRule" id="PRU00221"/>
    </source>
</evidence>
<name>A0A183V4N1_TOXCA</name>
<dbReference type="Proteomes" id="UP000050794">
    <property type="component" value="Unassembled WGS sequence"/>
</dbReference>
<dbReference type="PANTHER" id="PTHR44099:SF4">
    <property type="entry name" value="RABCONNECTIN-3B, ISOFORM A"/>
    <property type="match status" value="1"/>
</dbReference>
<reference evidence="6" key="1">
    <citation type="submission" date="2016-06" db="UniProtKB">
        <authorList>
            <consortium name="WormBaseParasite"/>
        </authorList>
    </citation>
    <scope>IDENTIFICATION</scope>
</reference>
<protein>
    <submittedName>
        <fullName evidence="6">WD_REPEATS_REGION domain-containing protein</fullName>
    </submittedName>
</protein>
<accession>A0A183V4N1</accession>
<dbReference type="PROSITE" id="PS00678">
    <property type="entry name" value="WD_REPEATS_1"/>
    <property type="match status" value="1"/>
</dbReference>
<evidence type="ECO:0000313" key="6">
    <source>
        <dbReference type="WBParaSite" id="TCNE_0001570201-mRNA-1"/>
    </source>
</evidence>
<dbReference type="InterPro" id="IPR001680">
    <property type="entry name" value="WD40_rpt"/>
</dbReference>
<evidence type="ECO:0000256" key="1">
    <source>
        <dbReference type="ARBA" id="ARBA00022574"/>
    </source>
</evidence>
<dbReference type="InterPro" id="IPR019775">
    <property type="entry name" value="WD40_repeat_CS"/>
</dbReference>
<dbReference type="SUPFAM" id="SSF50978">
    <property type="entry name" value="WD40 repeat-like"/>
    <property type="match status" value="1"/>
</dbReference>
<gene>
    <name evidence="4" type="ORF">TCNE_LOCUS15701</name>
</gene>
<dbReference type="SMART" id="SM00320">
    <property type="entry name" value="WD40"/>
    <property type="match status" value="3"/>
</dbReference>
<organism evidence="5 6">
    <name type="scientific">Toxocara canis</name>
    <name type="common">Canine roundworm</name>
    <dbReference type="NCBI Taxonomy" id="6265"/>
    <lineage>
        <taxon>Eukaryota</taxon>
        <taxon>Metazoa</taxon>
        <taxon>Ecdysozoa</taxon>
        <taxon>Nematoda</taxon>
        <taxon>Chromadorea</taxon>
        <taxon>Rhabditida</taxon>
        <taxon>Spirurina</taxon>
        <taxon>Ascaridomorpha</taxon>
        <taxon>Ascaridoidea</taxon>
        <taxon>Toxocaridae</taxon>
        <taxon>Toxocara</taxon>
    </lineage>
</organism>
<sequence>MRIIVEEGETRVYEEESKSVGVSEVRCVCWAPCNHSMLLIVTVNSWQVFDMADLDRLFIVDSQETLFGGAVIDTDRVAIATSNGSVQLFQLPRSMLTGDDVLNRFGAQPKDIGDHKKPVMYAALQGNHSATLWPSPVTFYFDCRNDSSLYTVFRADASGHLSIWKLPRFSEAEVAKRFVKADVQKASCETSLARIWRTLASSPPSIIEMNDNSSVTATLYISAQGRLVLGRDDGSILIVYACEAISKQLLKTPAGDVSCRRLVGHNCSVSCLLYPHGEHPRYDMQLLVSASADFSVIVWNLNTGARLHRFCVQGGPILRLLIPPENCNERKRARKIEVLKSCERDAAEKRKKETSQLAFKIGERFLRSMQRLCRGTLDSENPAEMDNFEAQELPAERVGVGARILHTVCAIAGDNSAALLSLKENKCLLLATRQLFPIVDVRWRPLDDFILLKCEDDSVYVWQMDTGKM</sequence>
<dbReference type="GO" id="GO:0005737">
    <property type="term" value="C:cytoplasm"/>
    <property type="evidence" value="ECO:0007669"/>
    <property type="project" value="TreeGrafter"/>
</dbReference>
<evidence type="ECO:0000313" key="4">
    <source>
        <dbReference type="EMBL" id="VDM47022.1"/>
    </source>
</evidence>